<protein>
    <submittedName>
        <fullName evidence="2">Uncharacterized protein</fullName>
    </submittedName>
</protein>
<feature type="region of interest" description="Disordered" evidence="1">
    <location>
        <begin position="150"/>
        <end position="181"/>
    </location>
</feature>
<evidence type="ECO:0000313" key="2">
    <source>
        <dbReference type="EMBL" id="KAG8386759.1"/>
    </source>
</evidence>
<proteinExistence type="predicted"/>
<name>A0AAV6XVR0_9LAMI</name>
<evidence type="ECO:0000256" key="1">
    <source>
        <dbReference type="SAM" id="MobiDB-lite"/>
    </source>
</evidence>
<organism evidence="2 3">
    <name type="scientific">Buddleja alternifolia</name>
    <dbReference type="NCBI Taxonomy" id="168488"/>
    <lineage>
        <taxon>Eukaryota</taxon>
        <taxon>Viridiplantae</taxon>
        <taxon>Streptophyta</taxon>
        <taxon>Embryophyta</taxon>
        <taxon>Tracheophyta</taxon>
        <taxon>Spermatophyta</taxon>
        <taxon>Magnoliopsida</taxon>
        <taxon>eudicotyledons</taxon>
        <taxon>Gunneridae</taxon>
        <taxon>Pentapetalae</taxon>
        <taxon>asterids</taxon>
        <taxon>lamiids</taxon>
        <taxon>Lamiales</taxon>
        <taxon>Scrophulariaceae</taxon>
        <taxon>Buddlejeae</taxon>
        <taxon>Buddleja</taxon>
    </lineage>
</organism>
<dbReference type="AlphaFoldDB" id="A0AAV6XVR0"/>
<feature type="compositionally biased region" description="Polar residues" evidence="1">
    <location>
        <begin position="150"/>
        <end position="173"/>
    </location>
</feature>
<evidence type="ECO:0000313" key="3">
    <source>
        <dbReference type="Proteomes" id="UP000826271"/>
    </source>
</evidence>
<gene>
    <name evidence="2" type="ORF">BUALT_Bualt03G0182400</name>
</gene>
<sequence>MVRFCGERMRMRQHEGCCAGGRRRCTGRRGSPVVAERQEMEAGWFSFPCVRMQIRYVKKSLFGVLSLTCMIKGKQRLVGTMKEMIEMKKQGNRSNEQFTLNMSSSQLDSPSSPQTRACQRVRSKSQENNLLNRPYAHSQGLNQEKVISQSPMHATSSRVPCATNSTAKQSTTIRKGRGPAQFPKIWGSETKKLKVTLNRKGEVIGPDVIQFKSALGCLARIGVKLPLNYVEFQYIPQYLRDMAWDEVEKIAAKNEDNVGKTECRHRSGRIPFAVLEQEIVGRRSKKQKTVQDYYVNSIKIGTQVHLFCHGIPKNIVGQGLVVSMVDDERKDDHAFVKVYVEKALIPSEKLRRSHEGARVIGEAVHKCIYWEFIDEMKI</sequence>
<comment type="caution">
    <text evidence="2">The sequence shown here is derived from an EMBL/GenBank/DDBJ whole genome shotgun (WGS) entry which is preliminary data.</text>
</comment>
<reference evidence="2" key="1">
    <citation type="submission" date="2019-10" db="EMBL/GenBank/DDBJ databases">
        <authorList>
            <person name="Zhang R."/>
            <person name="Pan Y."/>
            <person name="Wang J."/>
            <person name="Ma R."/>
            <person name="Yu S."/>
        </authorList>
    </citation>
    <scope>NUCLEOTIDE SEQUENCE</scope>
    <source>
        <strain evidence="2">LA-IB0</strain>
        <tissue evidence="2">Leaf</tissue>
    </source>
</reference>
<accession>A0AAV6XVR0</accession>
<dbReference type="EMBL" id="WHWC01000003">
    <property type="protein sequence ID" value="KAG8386759.1"/>
    <property type="molecule type" value="Genomic_DNA"/>
</dbReference>
<dbReference type="Proteomes" id="UP000826271">
    <property type="component" value="Unassembled WGS sequence"/>
</dbReference>
<keyword evidence="3" id="KW-1185">Reference proteome</keyword>